<dbReference type="STRING" id="93759.A0A1R3K1X4"/>
<evidence type="ECO:0000313" key="10">
    <source>
        <dbReference type="Proteomes" id="UP000187203"/>
    </source>
</evidence>
<dbReference type="GO" id="GO:0004672">
    <property type="term" value="F:protein kinase activity"/>
    <property type="evidence" value="ECO:0007669"/>
    <property type="project" value="InterPro"/>
</dbReference>
<evidence type="ECO:0000256" key="4">
    <source>
        <dbReference type="ARBA" id="ARBA00022989"/>
    </source>
</evidence>
<dbReference type="Gene3D" id="3.30.200.20">
    <property type="entry name" value="Phosphorylase Kinase, domain 1"/>
    <property type="match status" value="1"/>
</dbReference>
<keyword evidence="5 7" id="KW-0472">Membrane</keyword>
<comment type="subcellular location">
    <subcellularLocation>
        <location evidence="1">Membrane</location>
        <topology evidence="1">Single-pass membrane protein</topology>
    </subcellularLocation>
</comment>
<feature type="binding site" evidence="6">
    <location>
        <position position="95"/>
    </location>
    <ligand>
        <name>ATP</name>
        <dbReference type="ChEBI" id="CHEBI:30616"/>
    </ligand>
</feature>
<feature type="transmembrane region" description="Helical" evidence="7">
    <location>
        <begin position="6"/>
        <end position="28"/>
    </location>
</feature>
<protein>
    <recommendedName>
        <fullName evidence="8">Protein kinase domain-containing protein</fullName>
    </recommendedName>
</protein>
<evidence type="ECO:0000313" key="9">
    <source>
        <dbReference type="EMBL" id="OMP01084.1"/>
    </source>
</evidence>
<keyword evidence="3" id="KW-0732">Signal</keyword>
<dbReference type="GO" id="GO:0005524">
    <property type="term" value="F:ATP binding"/>
    <property type="evidence" value="ECO:0007669"/>
    <property type="project" value="UniProtKB-UniRule"/>
</dbReference>
<name>A0A1R3K1X4_9ROSI</name>
<dbReference type="PANTHER" id="PTHR47974:SF9">
    <property type="entry name" value="RECEPTOR-LIKE SERINE_THREONINE-PROTEIN KINASE"/>
    <property type="match status" value="1"/>
</dbReference>
<accession>A0A1R3K1X4</accession>
<dbReference type="InterPro" id="IPR017441">
    <property type="entry name" value="Protein_kinase_ATP_BS"/>
</dbReference>
<dbReference type="EMBL" id="AWUE01014843">
    <property type="protein sequence ID" value="OMP01084.1"/>
    <property type="molecule type" value="Genomic_DNA"/>
</dbReference>
<dbReference type="InterPro" id="IPR011009">
    <property type="entry name" value="Kinase-like_dom_sf"/>
</dbReference>
<organism evidence="9 10">
    <name type="scientific">Corchorus olitorius</name>
    <dbReference type="NCBI Taxonomy" id="93759"/>
    <lineage>
        <taxon>Eukaryota</taxon>
        <taxon>Viridiplantae</taxon>
        <taxon>Streptophyta</taxon>
        <taxon>Embryophyta</taxon>
        <taxon>Tracheophyta</taxon>
        <taxon>Spermatophyta</taxon>
        <taxon>Magnoliopsida</taxon>
        <taxon>eudicotyledons</taxon>
        <taxon>Gunneridae</taxon>
        <taxon>Pentapetalae</taxon>
        <taxon>rosids</taxon>
        <taxon>malvids</taxon>
        <taxon>Malvales</taxon>
        <taxon>Malvaceae</taxon>
        <taxon>Grewioideae</taxon>
        <taxon>Apeibeae</taxon>
        <taxon>Corchorus</taxon>
    </lineage>
</organism>
<dbReference type="OrthoDB" id="4062651at2759"/>
<evidence type="ECO:0000256" key="3">
    <source>
        <dbReference type="ARBA" id="ARBA00022729"/>
    </source>
</evidence>
<keyword evidence="6" id="KW-0547">Nucleotide-binding</keyword>
<keyword evidence="6" id="KW-0067">ATP-binding</keyword>
<evidence type="ECO:0000259" key="8">
    <source>
        <dbReference type="PROSITE" id="PS50011"/>
    </source>
</evidence>
<evidence type="ECO:0000256" key="7">
    <source>
        <dbReference type="SAM" id="Phobius"/>
    </source>
</evidence>
<dbReference type="AlphaFoldDB" id="A0A1R3K1X4"/>
<evidence type="ECO:0000256" key="5">
    <source>
        <dbReference type="ARBA" id="ARBA00023136"/>
    </source>
</evidence>
<gene>
    <name evidence="9" type="ORF">COLO4_12182</name>
</gene>
<sequence length="102" mass="11626">MPMEIFITGIASLVLAFFVLAISGILIYRHRIRQLTRVFLDQRDIRFVEDITLTSFTYQELKIASSNFTDVIGKGAFGTVFRGVMANGRRVIAIKRLERVKS</sequence>
<feature type="domain" description="Protein kinase" evidence="8">
    <location>
        <begin position="66"/>
        <end position="102"/>
    </location>
</feature>
<dbReference type="InterPro" id="IPR000719">
    <property type="entry name" value="Prot_kinase_dom"/>
</dbReference>
<dbReference type="SUPFAM" id="SSF56112">
    <property type="entry name" value="Protein kinase-like (PK-like)"/>
    <property type="match status" value="1"/>
</dbReference>
<evidence type="ECO:0000256" key="2">
    <source>
        <dbReference type="ARBA" id="ARBA00022692"/>
    </source>
</evidence>
<comment type="caution">
    <text evidence="9">The sequence shown here is derived from an EMBL/GenBank/DDBJ whole genome shotgun (WGS) entry which is preliminary data.</text>
</comment>
<evidence type="ECO:0000256" key="1">
    <source>
        <dbReference type="ARBA" id="ARBA00004167"/>
    </source>
</evidence>
<dbReference type="Proteomes" id="UP000187203">
    <property type="component" value="Unassembled WGS sequence"/>
</dbReference>
<proteinExistence type="predicted"/>
<dbReference type="PROSITE" id="PS50011">
    <property type="entry name" value="PROTEIN_KINASE_DOM"/>
    <property type="match status" value="1"/>
</dbReference>
<reference evidence="10" key="1">
    <citation type="submission" date="2013-09" db="EMBL/GenBank/DDBJ databases">
        <title>Corchorus olitorius genome sequencing.</title>
        <authorList>
            <person name="Alam M."/>
            <person name="Haque M.S."/>
            <person name="Islam M.S."/>
            <person name="Emdad E.M."/>
            <person name="Islam M.M."/>
            <person name="Ahmed B."/>
            <person name="Halim A."/>
            <person name="Hossen Q.M.M."/>
            <person name="Hossain M.Z."/>
            <person name="Ahmed R."/>
            <person name="Khan M.M."/>
            <person name="Islam R."/>
            <person name="Rashid M.M."/>
            <person name="Khan S.A."/>
            <person name="Rahman M.S."/>
            <person name="Alam M."/>
            <person name="Yahiya A.S."/>
            <person name="Khan M.S."/>
            <person name="Azam M.S."/>
            <person name="Haque T."/>
            <person name="Lashkar M.Z.H."/>
            <person name="Akhand A.I."/>
            <person name="Morshed G."/>
            <person name="Roy S."/>
            <person name="Uddin K.S."/>
            <person name="Rabeya T."/>
            <person name="Hossain A.S."/>
            <person name="Chowdhury A."/>
            <person name="Snigdha A.R."/>
            <person name="Mortoza M.S."/>
            <person name="Matin S.A."/>
            <person name="Hoque S.M.E."/>
            <person name="Islam M.K."/>
            <person name="Roy D.K."/>
            <person name="Haider R."/>
            <person name="Moosa M.M."/>
            <person name="Elias S.M."/>
            <person name="Hasan A.M."/>
            <person name="Jahan S."/>
            <person name="Shafiuddin M."/>
            <person name="Mahmood N."/>
            <person name="Shommy N.S."/>
        </authorList>
    </citation>
    <scope>NUCLEOTIDE SEQUENCE [LARGE SCALE GENOMIC DNA]</scope>
    <source>
        <strain evidence="10">cv. O-4</strain>
    </source>
</reference>
<dbReference type="PROSITE" id="PS00107">
    <property type="entry name" value="PROTEIN_KINASE_ATP"/>
    <property type="match status" value="1"/>
</dbReference>
<dbReference type="GO" id="GO:0016020">
    <property type="term" value="C:membrane"/>
    <property type="evidence" value="ECO:0007669"/>
    <property type="project" value="UniProtKB-SubCell"/>
</dbReference>
<evidence type="ECO:0000256" key="6">
    <source>
        <dbReference type="PROSITE-ProRule" id="PRU10141"/>
    </source>
</evidence>
<keyword evidence="2 7" id="KW-0812">Transmembrane</keyword>
<keyword evidence="4 7" id="KW-1133">Transmembrane helix</keyword>
<dbReference type="PANTHER" id="PTHR47974">
    <property type="entry name" value="OS07G0415500 PROTEIN"/>
    <property type="match status" value="1"/>
</dbReference>
<keyword evidence="10" id="KW-1185">Reference proteome</keyword>